<dbReference type="Proteomes" id="UP001426770">
    <property type="component" value="Unassembled WGS sequence"/>
</dbReference>
<comment type="caution">
    <text evidence="2">The sequence shown here is derived from an EMBL/GenBank/DDBJ whole genome shotgun (WGS) entry which is preliminary data.</text>
</comment>
<organism evidence="2 3">
    <name type="scientific">Demequina sediminis</name>
    <dbReference type="NCBI Taxonomy" id="1930058"/>
    <lineage>
        <taxon>Bacteria</taxon>
        <taxon>Bacillati</taxon>
        <taxon>Actinomycetota</taxon>
        <taxon>Actinomycetes</taxon>
        <taxon>Micrococcales</taxon>
        <taxon>Demequinaceae</taxon>
        <taxon>Demequina</taxon>
    </lineage>
</organism>
<evidence type="ECO:0000313" key="3">
    <source>
        <dbReference type="Proteomes" id="UP001426770"/>
    </source>
</evidence>
<keyword evidence="1" id="KW-0472">Membrane</keyword>
<reference evidence="2 3" key="1">
    <citation type="submission" date="2024-02" db="EMBL/GenBank/DDBJ databases">
        <title>Lysinimicrobium sediminis NBRC 112286.</title>
        <authorList>
            <person name="Ichikawa N."/>
            <person name="Katano-Makiyama Y."/>
            <person name="Hidaka K."/>
        </authorList>
    </citation>
    <scope>NUCLEOTIDE SEQUENCE [LARGE SCALE GENOMIC DNA]</scope>
    <source>
        <strain evidence="2 3">NBRC 112286</strain>
    </source>
</reference>
<feature type="transmembrane region" description="Helical" evidence="1">
    <location>
        <begin position="49"/>
        <end position="67"/>
    </location>
</feature>
<name>A0ABP9WER4_9MICO</name>
<proteinExistence type="predicted"/>
<sequence>MTGSARRALFALAAVVAAAVTGIFAFVGDGVPPRTDGGVLAVAANHGHTAAWVLLTVAFAVAAVRGAWSTASQVPAMGGLACYAAFLLATFVF</sequence>
<accession>A0ABP9WER4</accession>
<keyword evidence="3" id="KW-1185">Reference proteome</keyword>
<dbReference type="EMBL" id="BAABRR010000003">
    <property type="protein sequence ID" value="GAA5518335.1"/>
    <property type="molecule type" value="Genomic_DNA"/>
</dbReference>
<gene>
    <name evidence="2" type="ORF">Lsed01_00758</name>
</gene>
<keyword evidence="1" id="KW-0812">Transmembrane</keyword>
<evidence type="ECO:0000256" key="1">
    <source>
        <dbReference type="SAM" id="Phobius"/>
    </source>
</evidence>
<protein>
    <recommendedName>
        <fullName evidence="4">DUF423 domain-containing protein</fullName>
    </recommendedName>
</protein>
<evidence type="ECO:0008006" key="4">
    <source>
        <dbReference type="Google" id="ProtNLM"/>
    </source>
</evidence>
<evidence type="ECO:0000313" key="2">
    <source>
        <dbReference type="EMBL" id="GAA5518335.1"/>
    </source>
</evidence>
<keyword evidence="1" id="KW-1133">Transmembrane helix</keyword>
<feature type="transmembrane region" description="Helical" evidence="1">
    <location>
        <begin position="74"/>
        <end position="92"/>
    </location>
</feature>
<dbReference type="RefSeq" id="WP_286214692.1">
    <property type="nucleotide sequence ID" value="NZ_AP027736.1"/>
</dbReference>